<evidence type="ECO:0000313" key="2">
    <source>
        <dbReference type="Proteomes" id="UP000587702"/>
    </source>
</evidence>
<sequence>MSKLDAISRKVNKEIEKLAKKQLETSKIPSIPVMPEDFGAFNEMIGLPKNPNTGKPTEILNYQIEYFDSIREYHKVILNKSRKIGATETALRSIAYNCFGRYAGHNVMIVAGNRQAQADEFLERFCELFNDGFVDLKGNEFSFSDVIVSRRKSQVEFWNGTKVSTYSARPESLRGPEDVVCVYISEAAHINLVDDSKVYNALHPNVANISDADFIIESTPNGKRGFFWELFTRDNEYFKLEQSYDVSLGKLISKKFIESEKKNPTIDFEQEYCSAFTSSLNSVFKEEDVRFVEKEINRYDDLD</sequence>
<organism evidence="1 2">
    <name type="scientific">Marine Group I thaumarchaeote</name>
    <dbReference type="NCBI Taxonomy" id="2511932"/>
    <lineage>
        <taxon>Archaea</taxon>
        <taxon>Nitrososphaerota</taxon>
        <taxon>Marine Group I</taxon>
    </lineage>
</organism>
<proteinExistence type="predicted"/>
<protein>
    <recommendedName>
        <fullName evidence="3">Terminase</fullName>
    </recommendedName>
</protein>
<dbReference type="EMBL" id="JACATI010000001">
    <property type="protein sequence ID" value="NWJ19462.1"/>
    <property type="molecule type" value="Genomic_DNA"/>
</dbReference>
<dbReference type="Gene3D" id="3.40.50.300">
    <property type="entry name" value="P-loop containing nucleotide triphosphate hydrolases"/>
    <property type="match status" value="1"/>
</dbReference>
<dbReference type="AlphaFoldDB" id="A0A7K4M5M1"/>
<evidence type="ECO:0000313" key="1">
    <source>
        <dbReference type="EMBL" id="NWJ19462.1"/>
    </source>
</evidence>
<dbReference type="InterPro" id="IPR027417">
    <property type="entry name" value="P-loop_NTPase"/>
</dbReference>
<dbReference type="Proteomes" id="UP000587702">
    <property type="component" value="Unassembled WGS sequence"/>
</dbReference>
<evidence type="ECO:0008006" key="3">
    <source>
        <dbReference type="Google" id="ProtNLM"/>
    </source>
</evidence>
<gene>
    <name evidence="1" type="ORF">HX860_00010</name>
</gene>
<comment type="caution">
    <text evidence="1">The sequence shown here is derived from an EMBL/GenBank/DDBJ whole genome shotgun (WGS) entry which is preliminary data.</text>
</comment>
<name>A0A7K4M5M1_9ARCH</name>
<reference evidence="1 2" key="1">
    <citation type="journal article" date="2019" name="Environ. Microbiol.">
        <title>Genomics insights into ecotype formation of ammonia-oxidizing archaea in the deep ocean.</title>
        <authorList>
            <person name="Wang Y."/>
            <person name="Huang J.M."/>
            <person name="Cui G.J."/>
            <person name="Nunoura T."/>
            <person name="Takaki Y."/>
            <person name="Li W.L."/>
            <person name="Li J."/>
            <person name="Gao Z.M."/>
            <person name="Takai K."/>
            <person name="Zhang A.Q."/>
            <person name="Stepanauskas R."/>
        </authorList>
    </citation>
    <scope>NUCLEOTIDE SEQUENCE [LARGE SCALE GENOMIC DNA]</scope>
    <source>
        <strain evidence="1 2">L14</strain>
    </source>
</reference>
<accession>A0A7K4M5M1</accession>
<dbReference type="Pfam" id="PF03237">
    <property type="entry name" value="Terminase_6N"/>
    <property type="match status" value="1"/>
</dbReference>